<evidence type="ECO:0000313" key="4">
    <source>
        <dbReference type="Proteomes" id="UP001158576"/>
    </source>
</evidence>
<sequence length="177" mass="20568">MKIFRACPILTAALAVRFEFGGQGYNQLDAKARCEERGGTLPYFNNEAEYEQYLEAYYEDSPKWNRRVWLGYERVPGTDTFVAPNGQTENLFFDWHSGEPNNANYNGGTHINPTFAPPKDPDAPWGTKKQRNKWPKGENCVEISSWGRNKRGMGTYKMNDNNCRRPRYFLCRFEDEV</sequence>
<evidence type="ECO:0000256" key="1">
    <source>
        <dbReference type="SAM" id="SignalP"/>
    </source>
</evidence>
<proteinExistence type="predicted"/>
<keyword evidence="1" id="KW-0732">Signal</keyword>
<protein>
    <submittedName>
        <fullName evidence="3">Oidioi.mRNA.OKI2018_I69.PAR.g9200.t1.cds</fullName>
    </submittedName>
</protein>
<dbReference type="EMBL" id="OU015568">
    <property type="protein sequence ID" value="CAG5079220.1"/>
    <property type="molecule type" value="Genomic_DNA"/>
</dbReference>
<name>A0ABN7RM52_OIKDI</name>
<dbReference type="InterPro" id="IPR016187">
    <property type="entry name" value="CTDL_fold"/>
</dbReference>
<organism evidence="3 4">
    <name type="scientific">Oikopleura dioica</name>
    <name type="common">Tunicate</name>
    <dbReference type="NCBI Taxonomy" id="34765"/>
    <lineage>
        <taxon>Eukaryota</taxon>
        <taxon>Metazoa</taxon>
        <taxon>Chordata</taxon>
        <taxon>Tunicata</taxon>
        <taxon>Appendicularia</taxon>
        <taxon>Copelata</taxon>
        <taxon>Oikopleuridae</taxon>
        <taxon>Oikopleura</taxon>
    </lineage>
</organism>
<evidence type="ECO:0000313" key="3">
    <source>
        <dbReference type="EMBL" id="CAG5079220.1"/>
    </source>
</evidence>
<accession>A0ABN7RM52</accession>
<feature type="chain" id="PRO_5046022588" evidence="1">
    <location>
        <begin position="16"/>
        <end position="177"/>
    </location>
</feature>
<dbReference type="InterPro" id="IPR016186">
    <property type="entry name" value="C-type_lectin-like/link_sf"/>
</dbReference>
<feature type="signal peptide" evidence="1">
    <location>
        <begin position="1"/>
        <end position="15"/>
    </location>
</feature>
<keyword evidence="4" id="KW-1185">Reference proteome</keyword>
<dbReference type="PROSITE" id="PS50041">
    <property type="entry name" value="C_TYPE_LECTIN_2"/>
    <property type="match status" value="1"/>
</dbReference>
<dbReference type="InterPro" id="IPR001304">
    <property type="entry name" value="C-type_lectin-like"/>
</dbReference>
<dbReference type="SUPFAM" id="SSF56436">
    <property type="entry name" value="C-type lectin-like"/>
    <property type="match status" value="1"/>
</dbReference>
<gene>
    <name evidence="3" type="ORF">OKIOD_LOCUS758</name>
</gene>
<reference evidence="3 4" key="1">
    <citation type="submission" date="2021-04" db="EMBL/GenBank/DDBJ databases">
        <authorList>
            <person name="Bliznina A."/>
        </authorList>
    </citation>
    <scope>NUCLEOTIDE SEQUENCE [LARGE SCALE GENOMIC DNA]</scope>
</reference>
<dbReference type="CDD" id="cd00037">
    <property type="entry name" value="CLECT"/>
    <property type="match status" value="1"/>
</dbReference>
<evidence type="ECO:0000259" key="2">
    <source>
        <dbReference type="PROSITE" id="PS50041"/>
    </source>
</evidence>
<dbReference type="Pfam" id="PF00059">
    <property type="entry name" value="Lectin_C"/>
    <property type="match status" value="1"/>
</dbReference>
<dbReference type="Gene3D" id="3.10.100.10">
    <property type="entry name" value="Mannose-Binding Protein A, subunit A"/>
    <property type="match status" value="1"/>
</dbReference>
<feature type="domain" description="C-type lectin" evidence="2">
    <location>
        <begin position="20"/>
        <end position="172"/>
    </location>
</feature>
<dbReference type="Proteomes" id="UP001158576">
    <property type="component" value="Chromosome PAR"/>
</dbReference>